<dbReference type="RefSeq" id="WP_203705166.1">
    <property type="nucleotide sequence ID" value="NZ_BAAALU010000003.1"/>
</dbReference>
<keyword evidence="3" id="KW-1185">Reference proteome</keyword>
<evidence type="ECO:0000256" key="1">
    <source>
        <dbReference type="SAM" id="Phobius"/>
    </source>
</evidence>
<proteinExistence type="predicted"/>
<evidence type="ECO:0000313" key="3">
    <source>
        <dbReference type="Proteomes" id="UP000624325"/>
    </source>
</evidence>
<keyword evidence="1" id="KW-0472">Membrane</keyword>
<comment type="caution">
    <text evidence="2">The sequence shown here is derived from an EMBL/GenBank/DDBJ whole genome shotgun (WGS) entry which is preliminary data.</text>
</comment>
<feature type="transmembrane region" description="Helical" evidence="1">
    <location>
        <begin position="70"/>
        <end position="91"/>
    </location>
</feature>
<accession>A0ABQ4C709</accession>
<protein>
    <submittedName>
        <fullName evidence="2">Uncharacterized protein</fullName>
    </submittedName>
</protein>
<gene>
    <name evidence="2" type="ORF">Air01nite_46450</name>
</gene>
<organism evidence="2 3">
    <name type="scientific">Asanoa iriomotensis</name>
    <dbReference type="NCBI Taxonomy" id="234613"/>
    <lineage>
        <taxon>Bacteria</taxon>
        <taxon>Bacillati</taxon>
        <taxon>Actinomycetota</taxon>
        <taxon>Actinomycetes</taxon>
        <taxon>Micromonosporales</taxon>
        <taxon>Micromonosporaceae</taxon>
        <taxon>Asanoa</taxon>
    </lineage>
</organism>
<dbReference type="Proteomes" id="UP000624325">
    <property type="component" value="Unassembled WGS sequence"/>
</dbReference>
<dbReference type="InterPro" id="IPR045629">
    <property type="entry name" value="DUF6232"/>
</dbReference>
<keyword evidence="1" id="KW-0812">Transmembrane</keyword>
<sequence>MPTYYPGPDVRITDEAFTVLGDRPIRFRIRDLVDPYVVRGDRHPAGVVTGRFAIGTAVAGTVSWGMHDSLVLHVAILIAIAIPVLVTGACFRAAPRTYQLWAVHESADVCLYSSTHPARFGQVRRALVRAVEEQHRQRSTATWLREIER</sequence>
<dbReference type="Pfam" id="PF19744">
    <property type="entry name" value="DUF6232"/>
    <property type="match status" value="1"/>
</dbReference>
<dbReference type="EMBL" id="BONC01000034">
    <property type="protein sequence ID" value="GIF58550.1"/>
    <property type="molecule type" value="Genomic_DNA"/>
</dbReference>
<name>A0ABQ4C709_9ACTN</name>
<keyword evidence="1" id="KW-1133">Transmembrane helix</keyword>
<evidence type="ECO:0000313" key="2">
    <source>
        <dbReference type="EMBL" id="GIF58550.1"/>
    </source>
</evidence>
<reference evidence="2 3" key="1">
    <citation type="submission" date="2021-01" db="EMBL/GenBank/DDBJ databases">
        <title>Whole genome shotgun sequence of Asanoa iriomotensis NBRC 100142.</title>
        <authorList>
            <person name="Komaki H."/>
            <person name="Tamura T."/>
        </authorList>
    </citation>
    <scope>NUCLEOTIDE SEQUENCE [LARGE SCALE GENOMIC DNA]</scope>
    <source>
        <strain evidence="2 3">NBRC 100142</strain>
    </source>
</reference>